<evidence type="ECO:0000313" key="2">
    <source>
        <dbReference type="EMBL" id="KAF1815309.1"/>
    </source>
</evidence>
<reference evidence="4" key="3">
    <citation type="submission" date="2025-04" db="UniProtKB">
        <authorList>
            <consortium name="RefSeq"/>
        </authorList>
    </citation>
    <scope>IDENTIFICATION</scope>
    <source>
        <strain evidence="4">CBS 781.70</strain>
    </source>
</reference>
<sequence>MSDRSIRDIAESCDDAFDNLLDRNFVATWPVKFHDLVEKLEEERARFGVWAAHIGAQAEHHASLDYRLRESEKVQSLVKSQLLALHSSLVRLPENLMKEGNNYRDCDTSYKAYKESHTEVPPEARSLPDSEPTSSEEDDLADQHEDFHRSRNAISRLNRLARAIRQRSIVSQTSKAVNFRPRNEEGNDEIEAFEQFCFAVIQSKWRNADESLQKRLAKVNASRRRLFLYRMKHQKVLGSRRRSSAKSKSSLPLQEVQLTHSTAAPLQQTSIISEEPPMIEDKPGSAMEESVAKASSFVESKFQPDTSSKASTSIGGTSVGSVFGRSRFPPPPYIPESRAEFECPYCCQLTSTRMLAKGHWK</sequence>
<dbReference type="OrthoDB" id="6161812at2759"/>
<dbReference type="PANTHER" id="PTHR35391:SF5">
    <property type="entry name" value="DUF6590 DOMAIN-CONTAINING PROTEIN"/>
    <property type="match status" value="1"/>
</dbReference>
<evidence type="ECO:0000313" key="3">
    <source>
        <dbReference type="Proteomes" id="UP000504638"/>
    </source>
</evidence>
<proteinExistence type="predicted"/>
<dbReference type="GeneID" id="54414737"/>
<evidence type="ECO:0000256" key="1">
    <source>
        <dbReference type="SAM" id="MobiDB-lite"/>
    </source>
</evidence>
<feature type="region of interest" description="Disordered" evidence="1">
    <location>
        <begin position="114"/>
        <end position="148"/>
    </location>
</feature>
<dbReference type="PANTHER" id="PTHR35391">
    <property type="entry name" value="C2H2-TYPE DOMAIN-CONTAINING PROTEIN-RELATED"/>
    <property type="match status" value="1"/>
</dbReference>
<feature type="compositionally biased region" description="Basic and acidic residues" evidence="1">
    <location>
        <begin position="114"/>
        <end position="128"/>
    </location>
</feature>
<reference evidence="2 4" key="1">
    <citation type="submission" date="2020-01" db="EMBL/GenBank/DDBJ databases">
        <authorList>
            <consortium name="DOE Joint Genome Institute"/>
            <person name="Haridas S."/>
            <person name="Albert R."/>
            <person name="Binder M."/>
            <person name="Bloem J."/>
            <person name="Labutti K."/>
            <person name="Salamov A."/>
            <person name="Andreopoulos B."/>
            <person name="Baker S.E."/>
            <person name="Barry K."/>
            <person name="Bills G."/>
            <person name="Bluhm B.H."/>
            <person name="Cannon C."/>
            <person name="Castanera R."/>
            <person name="Culley D.E."/>
            <person name="Daum C."/>
            <person name="Ezra D."/>
            <person name="Gonzalez J.B."/>
            <person name="Henrissat B."/>
            <person name="Kuo A."/>
            <person name="Liang C."/>
            <person name="Lipzen A."/>
            <person name="Lutzoni F."/>
            <person name="Magnuson J."/>
            <person name="Mondo S."/>
            <person name="Nolan M."/>
            <person name="Ohm R."/>
            <person name="Pangilinan J."/>
            <person name="Park H.-J."/>
            <person name="Ramirez L."/>
            <person name="Alfaro M."/>
            <person name="Sun H."/>
            <person name="Tritt A."/>
            <person name="Yoshinaga Y."/>
            <person name="Zwiers L.-H."/>
            <person name="Turgeon B.G."/>
            <person name="Goodwin S.B."/>
            <person name="Spatafora J.W."/>
            <person name="Crous P.W."/>
            <person name="Grigoriev I.V."/>
        </authorList>
    </citation>
    <scope>NUCLEOTIDE SEQUENCE</scope>
    <source>
        <strain evidence="2 4">CBS 781.70</strain>
    </source>
</reference>
<dbReference type="EMBL" id="ML975151">
    <property type="protein sequence ID" value="KAF1815309.1"/>
    <property type="molecule type" value="Genomic_DNA"/>
</dbReference>
<feature type="region of interest" description="Disordered" evidence="1">
    <location>
        <begin position="264"/>
        <end position="286"/>
    </location>
</feature>
<keyword evidence="3" id="KW-1185">Reference proteome</keyword>
<dbReference type="AlphaFoldDB" id="A0A6G1GBU3"/>
<organism evidence="2">
    <name type="scientific">Eremomyces bilateralis CBS 781.70</name>
    <dbReference type="NCBI Taxonomy" id="1392243"/>
    <lineage>
        <taxon>Eukaryota</taxon>
        <taxon>Fungi</taxon>
        <taxon>Dikarya</taxon>
        <taxon>Ascomycota</taxon>
        <taxon>Pezizomycotina</taxon>
        <taxon>Dothideomycetes</taxon>
        <taxon>Dothideomycetes incertae sedis</taxon>
        <taxon>Eremomycetales</taxon>
        <taxon>Eremomycetaceae</taxon>
        <taxon>Eremomyces</taxon>
    </lineage>
</organism>
<protein>
    <submittedName>
        <fullName evidence="2 4">Uncharacterized protein</fullName>
    </submittedName>
</protein>
<reference evidence="4" key="2">
    <citation type="submission" date="2020-04" db="EMBL/GenBank/DDBJ databases">
        <authorList>
            <consortium name="NCBI Genome Project"/>
        </authorList>
    </citation>
    <scope>NUCLEOTIDE SEQUENCE</scope>
    <source>
        <strain evidence="4">CBS 781.70</strain>
    </source>
</reference>
<dbReference type="Proteomes" id="UP000504638">
    <property type="component" value="Unplaced"/>
</dbReference>
<evidence type="ECO:0000313" key="4">
    <source>
        <dbReference type="RefSeq" id="XP_033536940.1"/>
    </source>
</evidence>
<accession>A0A6G1GBU3</accession>
<dbReference type="RefSeq" id="XP_033536940.1">
    <property type="nucleotide sequence ID" value="XM_033674167.1"/>
</dbReference>
<name>A0A6G1GBU3_9PEZI</name>
<gene>
    <name evidence="2 4" type="ORF">P152DRAFT_181671</name>
</gene>